<evidence type="ECO:0000256" key="1">
    <source>
        <dbReference type="ARBA" id="ARBA00004123"/>
    </source>
</evidence>
<organism evidence="4 5">
    <name type="scientific">Monopterus albus</name>
    <name type="common">Swamp eel</name>
    <dbReference type="NCBI Taxonomy" id="43700"/>
    <lineage>
        <taxon>Eukaryota</taxon>
        <taxon>Metazoa</taxon>
        <taxon>Chordata</taxon>
        <taxon>Craniata</taxon>
        <taxon>Vertebrata</taxon>
        <taxon>Euteleostomi</taxon>
        <taxon>Actinopterygii</taxon>
        <taxon>Neopterygii</taxon>
        <taxon>Teleostei</taxon>
        <taxon>Neoteleostei</taxon>
        <taxon>Acanthomorphata</taxon>
        <taxon>Anabantaria</taxon>
        <taxon>Synbranchiformes</taxon>
        <taxon>Synbranchidae</taxon>
        <taxon>Monopterus</taxon>
    </lineage>
</organism>
<dbReference type="InterPro" id="IPR005542">
    <property type="entry name" value="PBX_PBC_dom"/>
</dbReference>
<evidence type="ECO:0000313" key="4">
    <source>
        <dbReference type="Ensembl" id="ENSMALP00000000664.1"/>
    </source>
</evidence>
<dbReference type="GO" id="GO:0005634">
    <property type="term" value="C:nucleus"/>
    <property type="evidence" value="ECO:0007669"/>
    <property type="project" value="UniProtKB-SubCell"/>
</dbReference>
<evidence type="ECO:0000313" key="5">
    <source>
        <dbReference type="Proteomes" id="UP000261600"/>
    </source>
</evidence>
<accession>A0A3Q3ID22</accession>
<comment type="subcellular location">
    <subcellularLocation>
        <location evidence="1">Nucleus</location>
    </subcellularLocation>
</comment>
<protein>
    <recommendedName>
        <fullName evidence="3">PBC domain-containing protein</fullName>
    </recommendedName>
</protein>
<keyword evidence="2" id="KW-1133">Transmembrane helix</keyword>
<keyword evidence="2" id="KW-0472">Membrane</keyword>
<reference evidence="4" key="1">
    <citation type="submission" date="2025-08" db="UniProtKB">
        <authorList>
            <consortium name="Ensembl"/>
        </authorList>
    </citation>
    <scope>IDENTIFICATION</scope>
</reference>
<dbReference type="Pfam" id="PF03792">
    <property type="entry name" value="PBC"/>
    <property type="match status" value="2"/>
</dbReference>
<sequence length="280" mass="31473">MAFEGIQIKVQQSPEPVDISDRELHQECQKQPLDRNLQIGGAVPPNHAPPGVTVAAHVVCLSGFLLHKRKHALNWHRMKSAIFSILCEVKEKTGKMSIQYATPAGDSKLPVGVSVSVCLSLCAGPVIDQWPVYGVTQRLILSLIPGLLTSPCMQACSELTGHVKNLLREQSRMRPISPKQTEQMVTIIHRKFSAVQLQLKQSTCEAVMILRSRFLDYLLSSVFNCCNRFFFISTFMLLYAVNQVEFLVISFLLSSLKVANWFGNKRIRYKKNIGKFQEDA</sequence>
<feature type="transmembrane region" description="Helical" evidence="2">
    <location>
        <begin position="246"/>
        <end position="263"/>
    </location>
</feature>
<dbReference type="Ensembl" id="ENSMALT00000000701.1">
    <property type="protein sequence ID" value="ENSMALP00000000664.1"/>
    <property type="gene ID" value="ENSMALG00000000442.1"/>
</dbReference>
<evidence type="ECO:0000256" key="2">
    <source>
        <dbReference type="SAM" id="Phobius"/>
    </source>
</evidence>
<proteinExistence type="predicted"/>
<dbReference type="PROSITE" id="PS51978">
    <property type="entry name" value="PBC"/>
    <property type="match status" value="1"/>
</dbReference>
<feature type="domain" description="PBC" evidence="3">
    <location>
        <begin position="28"/>
        <end position="216"/>
    </location>
</feature>
<keyword evidence="2" id="KW-0812">Transmembrane</keyword>
<name>A0A3Q3ID22_MONAL</name>
<evidence type="ECO:0000259" key="3">
    <source>
        <dbReference type="PROSITE" id="PS51978"/>
    </source>
</evidence>
<keyword evidence="5" id="KW-1185">Reference proteome</keyword>
<dbReference type="GO" id="GO:0003700">
    <property type="term" value="F:DNA-binding transcription factor activity"/>
    <property type="evidence" value="ECO:0007669"/>
    <property type="project" value="InterPro"/>
</dbReference>
<dbReference type="AlphaFoldDB" id="A0A3Q3ID22"/>
<reference evidence="4" key="2">
    <citation type="submission" date="2025-09" db="UniProtKB">
        <authorList>
            <consortium name="Ensembl"/>
        </authorList>
    </citation>
    <scope>IDENTIFICATION</scope>
</reference>
<dbReference type="Proteomes" id="UP000261600">
    <property type="component" value="Unplaced"/>
</dbReference>